<dbReference type="RefSeq" id="WP_354194908.1">
    <property type="nucleotide sequence ID" value="NZ_JBEPML010000007.1"/>
</dbReference>
<dbReference type="PRINTS" id="PR00081">
    <property type="entry name" value="GDHRDH"/>
</dbReference>
<dbReference type="Pfam" id="PF00106">
    <property type="entry name" value="adh_short"/>
    <property type="match status" value="1"/>
</dbReference>
<evidence type="ECO:0000313" key="2">
    <source>
        <dbReference type="Proteomes" id="UP001549076"/>
    </source>
</evidence>
<dbReference type="Proteomes" id="UP001549076">
    <property type="component" value="Unassembled WGS sequence"/>
</dbReference>
<sequence length="235" mass="24892">MSTTKPIAAIIGVGPGNGTALARQFSAAGYAVALLARSLDHTGPLAKELGDAVAIVCDASVPDSVAAAFTQIKTELGDTDTLIYNAGPGTWATIEEASAQDFERNWQVNALGLFVATQQVLAGMKQRGGGNILIVGATASRRGNARTVAFAPAKAAQRSLAEGLARHLWPSGIHVALVIIDGVVDLPRSRKNMPDKPDSFFVKPEALAKNVLWLAQQDRSAWTFEMEARPFGENW</sequence>
<gene>
    <name evidence="1" type="ORF">ABID37_002380</name>
</gene>
<name>A0ABV2MZD0_9HYPH</name>
<comment type="caution">
    <text evidence="1">The sequence shown here is derived from an EMBL/GenBank/DDBJ whole genome shotgun (WGS) entry which is preliminary data.</text>
</comment>
<dbReference type="PANTHER" id="PTHR43431:SF7">
    <property type="entry name" value="OXIDOREDUCTASE, SHORT CHAIN DEHYDROGENASE_REDUCTASE FAMILY (AFU_ORTHOLOGUE AFUA_5G14000)"/>
    <property type="match status" value="1"/>
</dbReference>
<dbReference type="SUPFAM" id="SSF51735">
    <property type="entry name" value="NAD(P)-binding Rossmann-fold domains"/>
    <property type="match status" value="1"/>
</dbReference>
<dbReference type="InterPro" id="IPR002347">
    <property type="entry name" value="SDR_fam"/>
</dbReference>
<dbReference type="EMBL" id="JBEPML010000007">
    <property type="protein sequence ID" value="MET3792165.1"/>
    <property type="molecule type" value="Genomic_DNA"/>
</dbReference>
<accession>A0ABV2MZD0</accession>
<keyword evidence="2" id="KW-1185">Reference proteome</keyword>
<proteinExistence type="predicted"/>
<evidence type="ECO:0000313" key="1">
    <source>
        <dbReference type="EMBL" id="MET3792165.1"/>
    </source>
</evidence>
<dbReference type="PANTHER" id="PTHR43431">
    <property type="entry name" value="OXIDOREDUCTASE, SHORT CHAIN DEHYDROGENASE/REDUCTASE FAMILY (AFU_ORTHOLOGUE AFUA_5G14000)"/>
    <property type="match status" value="1"/>
</dbReference>
<dbReference type="Gene3D" id="3.40.50.720">
    <property type="entry name" value="NAD(P)-binding Rossmann-like Domain"/>
    <property type="match status" value="1"/>
</dbReference>
<dbReference type="InterPro" id="IPR036291">
    <property type="entry name" value="NAD(P)-bd_dom_sf"/>
</dbReference>
<reference evidence="1 2" key="1">
    <citation type="submission" date="2024-06" db="EMBL/GenBank/DDBJ databases">
        <title>Genomic Encyclopedia of Type Strains, Phase IV (KMG-IV): sequencing the most valuable type-strain genomes for metagenomic binning, comparative biology and taxonomic classification.</title>
        <authorList>
            <person name="Goeker M."/>
        </authorList>
    </citation>
    <scope>NUCLEOTIDE SEQUENCE [LARGE SCALE GENOMIC DNA]</scope>
    <source>
        <strain evidence="1 2">DSM 27865</strain>
    </source>
</reference>
<organism evidence="1 2">
    <name type="scientific">Aquamicrobium terrae</name>
    <dbReference type="NCBI Taxonomy" id="1324945"/>
    <lineage>
        <taxon>Bacteria</taxon>
        <taxon>Pseudomonadati</taxon>
        <taxon>Pseudomonadota</taxon>
        <taxon>Alphaproteobacteria</taxon>
        <taxon>Hyphomicrobiales</taxon>
        <taxon>Phyllobacteriaceae</taxon>
        <taxon>Aquamicrobium</taxon>
    </lineage>
</organism>
<protein>
    <submittedName>
        <fullName evidence="1">NAD(P)-dependent dehydrogenase (Short-subunit alcohol dehydrogenase family)</fullName>
    </submittedName>
</protein>